<evidence type="ECO:0000256" key="1">
    <source>
        <dbReference type="SAM" id="SignalP"/>
    </source>
</evidence>
<protein>
    <submittedName>
        <fullName evidence="2">DUF302 domain-containing protein</fullName>
    </submittedName>
</protein>
<proteinExistence type="predicted"/>
<gene>
    <name evidence="2" type="ORF">ACFSJC_04550</name>
</gene>
<name>A0ABW4Y4L4_9GAMM</name>
<dbReference type="InterPro" id="IPR035923">
    <property type="entry name" value="TT1751-like_sf"/>
</dbReference>
<dbReference type="RefSeq" id="WP_386023876.1">
    <property type="nucleotide sequence ID" value="NZ_JBHUHX010000009.1"/>
</dbReference>
<reference evidence="3" key="1">
    <citation type="journal article" date="2019" name="Int. J. Syst. Evol. Microbiol.">
        <title>The Global Catalogue of Microorganisms (GCM) 10K type strain sequencing project: providing services to taxonomists for standard genome sequencing and annotation.</title>
        <authorList>
            <consortium name="The Broad Institute Genomics Platform"/>
            <consortium name="The Broad Institute Genome Sequencing Center for Infectious Disease"/>
            <person name="Wu L."/>
            <person name="Ma J."/>
        </authorList>
    </citation>
    <scope>NUCLEOTIDE SEQUENCE [LARGE SCALE GENOMIC DNA]</scope>
    <source>
        <strain evidence="3">KACC 12597</strain>
    </source>
</reference>
<evidence type="ECO:0000313" key="2">
    <source>
        <dbReference type="EMBL" id="MFD2111111.1"/>
    </source>
</evidence>
<feature type="signal peptide" evidence="1">
    <location>
        <begin position="1"/>
        <end position="25"/>
    </location>
</feature>
<keyword evidence="3" id="KW-1185">Reference proteome</keyword>
<dbReference type="EMBL" id="JBHUHX010000009">
    <property type="protein sequence ID" value="MFD2111111.1"/>
    <property type="molecule type" value="Genomic_DNA"/>
</dbReference>
<sequence>MQRFAAKLRAFLITSLLLASGTAMAAGSYQVYRTDTAFEDVLDGLKAAIQERGMYINNVMDMGGMLERTGKDLGTPDPIYTKAQSVEFCSAVLSRAMLREDPTRIVNCPFIISVYERHDERGITYVVHRAIPIEERTASPIMARIAATYEELAKSAIAW</sequence>
<comment type="caution">
    <text evidence="2">The sequence shown here is derived from an EMBL/GenBank/DDBJ whole genome shotgun (WGS) entry which is preliminary data.</text>
</comment>
<evidence type="ECO:0000313" key="3">
    <source>
        <dbReference type="Proteomes" id="UP001597337"/>
    </source>
</evidence>
<dbReference type="SUPFAM" id="SSF103247">
    <property type="entry name" value="TT1751-like"/>
    <property type="match status" value="1"/>
</dbReference>
<accession>A0ABW4Y4L4</accession>
<keyword evidence="1" id="KW-0732">Signal</keyword>
<dbReference type="Proteomes" id="UP001597337">
    <property type="component" value="Unassembled WGS sequence"/>
</dbReference>
<feature type="chain" id="PRO_5047148281" evidence="1">
    <location>
        <begin position="26"/>
        <end position="159"/>
    </location>
</feature>
<organism evidence="2 3">
    <name type="scientific">Thiorhodococcus fuscus</name>
    <dbReference type="NCBI Taxonomy" id="527200"/>
    <lineage>
        <taxon>Bacteria</taxon>
        <taxon>Pseudomonadati</taxon>
        <taxon>Pseudomonadota</taxon>
        <taxon>Gammaproteobacteria</taxon>
        <taxon>Chromatiales</taxon>
        <taxon>Chromatiaceae</taxon>
        <taxon>Thiorhodococcus</taxon>
    </lineage>
</organism>
<dbReference type="Gene3D" id="3.30.310.70">
    <property type="entry name" value="TT1751-like domain"/>
    <property type="match status" value="1"/>
</dbReference>